<feature type="compositionally biased region" description="Polar residues" evidence="1">
    <location>
        <begin position="1"/>
        <end position="13"/>
    </location>
</feature>
<reference evidence="2" key="2">
    <citation type="submission" date="2021-03" db="UniProtKB">
        <authorList>
            <consortium name="EnsemblPlants"/>
        </authorList>
    </citation>
    <scope>IDENTIFICATION</scope>
</reference>
<feature type="compositionally biased region" description="Acidic residues" evidence="1">
    <location>
        <begin position="27"/>
        <end position="39"/>
    </location>
</feature>
<evidence type="ECO:0000313" key="2">
    <source>
        <dbReference type="EnsemblPlants" id="AUR62038816-RA:cds"/>
    </source>
</evidence>
<protein>
    <submittedName>
        <fullName evidence="2">Uncharacterized protein</fullName>
    </submittedName>
</protein>
<dbReference type="Gramene" id="AUR62038816-RA">
    <property type="protein sequence ID" value="AUR62038816-RA:cds"/>
    <property type="gene ID" value="AUR62038816"/>
</dbReference>
<feature type="region of interest" description="Disordered" evidence="1">
    <location>
        <begin position="1"/>
        <end position="49"/>
    </location>
</feature>
<sequence length="123" mass="13760">MLGNVNQSLTPGANESDIVGHVIGVESETEQEMEGECETEGSNNLADSNADCHDSLSRYGVNINEADNSIIEYRVLNNVNKRGPNMMHKVHMRPFEKREAIMLNEFGQPIRPVTPERANFLVF</sequence>
<evidence type="ECO:0000313" key="3">
    <source>
        <dbReference type="Proteomes" id="UP000596660"/>
    </source>
</evidence>
<keyword evidence="3" id="KW-1185">Reference proteome</keyword>
<name>A0A803N1I2_CHEQI</name>
<reference evidence="2" key="1">
    <citation type="journal article" date="2017" name="Nature">
        <title>The genome of Chenopodium quinoa.</title>
        <authorList>
            <person name="Jarvis D.E."/>
            <person name="Ho Y.S."/>
            <person name="Lightfoot D.J."/>
            <person name="Schmoeckel S.M."/>
            <person name="Li B."/>
            <person name="Borm T.J.A."/>
            <person name="Ohyanagi H."/>
            <person name="Mineta K."/>
            <person name="Michell C.T."/>
            <person name="Saber N."/>
            <person name="Kharbatia N.M."/>
            <person name="Rupper R.R."/>
            <person name="Sharp A.R."/>
            <person name="Dally N."/>
            <person name="Boughton B.A."/>
            <person name="Woo Y.H."/>
            <person name="Gao G."/>
            <person name="Schijlen E.G.W.M."/>
            <person name="Guo X."/>
            <person name="Momin A.A."/>
            <person name="Negrao S."/>
            <person name="Al-Babili S."/>
            <person name="Gehring C."/>
            <person name="Roessner U."/>
            <person name="Jung C."/>
            <person name="Murphy K."/>
            <person name="Arold S.T."/>
            <person name="Gojobori T."/>
            <person name="van der Linden C.G."/>
            <person name="van Loo E.N."/>
            <person name="Jellen E.N."/>
            <person name="Maughan P.J."/>
            <person name="Tester M."/>
        </authorList>
    </citation>
    <scope>NUCLEOTIDE SEQUENCE [LARGE SCALE GENOMIC DNA]</scope>
    <source>
        <strain evidence="2">cv. PI 614886</strain>
    </source>
</reference>
<dbReference type="EnsemblPlants" id="AUR62038816-RA">
    <property type="protein sequence ID" value="AUR62038816-RA:cds"/>
    <property type="gene ID" value="AUR62038816"/>
</dbReference>
<proteinExistence type="predicted"/>
<organism evidence="2 3">
    <name type="scientific">Chenopodium quinoa</name>
    <name type="common">Quinoa</name>
    <dbReference type="NCBI Taxonomy" id="63459"/>
    <lineage>
        <taxon>Eukaryota</taxon>
        <taxon>Viridiplantae</taxon>
        <taxon>Streptophyta</taxon>
        <taxon>Embryophyta</taxon>
        <taxon>Tracheophyta</taxon>
        <taxon>Spermatophyta</taxon>
        <taxon>Magnoliopsida</taxon>
        <taxon>eudicotyledons</taxon>
        <taxon>Gunneridae</taxon>
        <taxon>Pentapetalae</taxon>
        <taxon>Caryophyllales</taxon>
        <taxon>Chenopodiaceae</taxon>
        <taxon>Chenopodioideae</taxon>
        <taxon>Atripliceae</taxon>
        <taxon>Chenopodium</taxon>
    </lineage>
</organism>
<dbReference type="Proteomes" id="UP000596660">
    <property type="component" value="Unplaced"/>
</dbReference>
<dbReference type="AlphaFoldDB" id="A0A803N1I2"/>
<accession>A0A803N1I2</accession>
<evidence type="ECO:0000256" key="1">
    <source>
        <dbReference type="SAM" id="MobiDB-lite"/>
    </source>
</evidence>